<evidence type="ECO:0000313" key="8">
    <source>
        <dbReference type="Proteomes" id="UP000595437"/>
    </source>
</evidence>
<gene>
    <name evidence="7" type="ORF">FKW44_011050</name>
</gene>
<evidence type="ECO:0000256" key="3">
    <source>
        <dbReference type="ARBA" id="ARBA00022670"/>
    </source>
</evidence>
<dbReference type="InterPro" id="IPR003653">
    <property type="entry name" value="Peptidase_C48_C"/>
</dbReference>
<dbReference type="Proteomes" id="UP000595437">
    <property type="component" value="Chromosome 7"/>
</dbReference>
<dbReference type="GO" id="GO:0006508">
    <property type="term" value="P:proteolysis"/>
    <property type="evidence" value="ECO:0007669"/>
    <property type="project" value="UniProtKB-KW"/>
</dbReference>
<reference evidence="8" key="1">
    <citation type="submission" date="2021-01" db="EMBL/GenBank/DDBJ databases">
        <title>Caligus Genome Assembly.</title>
        <authorList>
            <person name="Gallardo-Escarate C."/>
        </authorList>
    </citation>
    <scope>NUCLEOTIDE SEQUENCE [LARGE SCALE GENOMIC DNA]</scope>
</reference>
<dbReference type="GO" id="GO:0016926">
    <property type="term" value="P:protein desumoylation"/>
    <property type="evidence" value="ECO:0007669"/>
    <property type="project" value="TreeGrafter"/>
</dbReference>
<feature type="non-terminal residue" evidence="7">
    <location>
        <position position="1"/>
    </location>
</feature>
<dbReference type="Gene3D" id="3.40.395.10">
    <property type="entry name" value="Adenoviral Proteinase, Chain A"/>
    <property type="match status" value="1"/>
</dbReference>
<dbReference type="GO" id="GO:0005634">
    <property type="term" value="C:nucleus"/>
    <property type="evidence" value="ECO:0007669"/>
    <property type="project" value="TreeGrafter"/>
</dbReference>
<dbReference type="OrthoDB" id="6346036at2759"/>
<dbReference type="InterPro" id="IPR051947">
    <property type="entry name" value="Sentrin-specific_protease"/>
</dbReference>
<dbReference type="InterPro" id="IPR038765">
    <property type="entry name" value="Papain-like_cys_pep_sf"/>
</dbReference>
<evidence type="ECO:0000256" key="5">
    <source>
        <dbReference type="ARBA" id="ARBA00022801"/>
    </source>
</evidence>
<dbReference type="AlphaFoldDB" id="A0A7T8HI07"/>
<proteinExistence type="inferred from homology"/>
<evidence type="ECO:0000313" key="7">
    <source>
        <dbReference type="EMBL" id="QQP50146.1"/>
    </source>
</evidence>
<dbReference type="PANTHER" id="PTHR46896:SF3">
    <property type="entry name" value="FI06413P-RELATED"/>
    <property type="match status" value="1"/>
</dbReference>
<dbReference type="Pfam" id="PF02902">
    <property type="entry name" value="Peptidase_C48"/>
    <property type="match status" value="1"/>
</dbReference>
<keyword evidence="3" id="KW-0645">Protease</keyword>
<evidence type="ECO:0000256" key="2">
    <source>
        <dbReference type="ARBA" id="ARBA00022553"/>
    </source>
</evidence>
<accession>A0A7T8HI07</accession>
<dbReference type="PROSITE" id="PS50600">
    <property type="entry name" value="ULP_PROTEASE"/>
    <property type="match status" value="1"/>
</dbReference>
<name>A0A7T8HI07_CALRO</name>
<comment type="similarity">
    <text evidence="1">Belongs to the peptidase C48 family.</text>
</comment>
<sequence length="73" mass="8300">PCILIFDSLATGSRARVVATLRDYLMCEHKAKKGSERSFTKENIMGHCPKVPQQPNFSDCGIFLLQYVESFFK</sequence>
<keyword evidence="8" id="KW-1185">Reference proteome</keyword>
<organism evidence="7 8">
    <name type="scientific">Caligus rogercresseyi</name>
    <name type="common">Sea louse</name>
    <dbReference type="NCBI Taxonomy" id="217165"/>
    <lineage>
        <taxon>Eukaryota</taxon>
        <taxon>Metazoa</taxon>
        <taxon>Ecdysozoa</taxon>
        <taxon>Arthropoda</taxon>
        <taxon>Crustacea</taxon>
        <taxon>Multicrustacea</taxon>
        <taxon>Hexanauplia</taxon>
        <taxon>Copepoda</taxon>
        <taxon>Siphonostomatoida</taxon>
        <taxon>Caligidae</taxon>
        <taxon>Caligus</taxon>
    </lineage>
</organism>
<feature type="non-terminal residue" evidence="7">
    <location>
        <position position="73"/>
    </location>
</feature>
<dbReference type="SUPFAM" id="SSF54001">
    <property type="entry name" value="Cysteine proteinases"/>
    <property type="match status" value="1"/>
</dbReference>
<dbReference type="PANTHER" id="PTHR46896">
    <property type="entry name" value="SENTRIN-SPECIFIC PROTEASE"/>
    <property type="match status" value="1"/>
</dbReference>
<protein>
    <submittedName>
        <fullName evidence="7">LOC100642437</fullName>
    </submittedName>
</protein>
<dbReference type="GO" id="GO:0070139">
    <property type="term" value="F:SUMO-specific endopeptidase activity"/>
    <property type="evidence" value="ECO:0007669"/>
    <property type="project" value="TreeGrafter"/>
</dbReference>
<evidence type="ECO:0000256" key="4">
    <source>
        <dbReference type="ARBA" id="ARBA00022786"/>
    </source>
</evidence>
<feature type="domain" description="Ubiquitin-like protease family profile" evidence="6">
    <location>
        <begin position="1"/>
        <end position="71"/>
    </location>
</feature>
<keyword evidence="5" id="KW-0378">Hydrolase</keyword>
<dbReference type="EMBL" id="CP045896">
    <property type="protein sequence ID" value="QQP50146.1"/>
    <property type="molecule type" value="Genomic_DNA"/>
</dbReference>
<keyword evidence="2" id="KW-0597">Phosphoprotein</keyword>
<evidence type="ECO:0000259" key="6">
    <source>
        <dbReference type="PROSITE" id="PS50600"/>
    </source>
</evidence>
<keyword evidence="4" id="KW-0833">Ubl conjugation pathway</keyword>
<dbReference type="GO" id="GO:0005737">
    <property type="term" value="C:cytoplasm"/>
    <property type="evidence" value="ECO:0007669"/>
    <property type="project" value="TreeGrafter"/>
</dbReference>
<evidence type="ECO:0000256" key="1">
    <source>
        <dbReference type="ARBA" id="ARBA00005234"/>
    </source>
</evidence>